<dbReference type="InterPro" id="IPR000305">
    <property type="entry name" value="GIY-YIG_endonuc"/>
</dbReference>
<sequence>MHYVYILHSEKLERYYTVYTSNIDIRLGFHENAEAGKFTYNADDWKLVYSLLCDSKHQGMTIEKHIKSMKSKIYIQNLIQYPEMGIKLKLKFNP</sequence>
<accession>A0A2S1QWI3</accession>
<name>A0A2S1QWI3_9FLAO</name>
<dbReference type="OrthoDB" id="1495241at2"/>
<feature type="domain" description="GIY-YIG" evidence="1">
    <location>
        <begin position="1"/>
        <end position="76"/>
    </location>
</feature>
<dbReference type="Gene3D" id="3.40.1440.10">
    <property type="entry name" value="GIY-YIG endonuclease"/>
    <property type="match status" value="1"/>
</dbReference>
<dbReference type="InterPro" id="IPR035901">
    <property type="entry name" value="GIY-YIG_endonuc_sf"/>
</dbReference>
<reference evidence="2 3" key="1">
    <citation type="submission" date="2018-04" db="EMBL/GenBank/DDBJ databases">
        <title>Genome sequencing of Flavobacterium sp. HYN0059.</title>
        <authorList>
            <person name="Yi H."/>
            <person name="Baek C."/>
        </authorList>
    </citation>
    <scope>NUCLEOTIDE SEQUENCE [LARGE SCALE GENOMIC DNA]</scope>
    <source>
        <strain evidence="2 3">HYN0059</strain>
    </source>
</reference>
<keyword evidence="3" id="KW-1185">Reference proteome</keyword>
<gene>
    <name evidence="2" type="ORF">HYN59_05420</name>
</gene>
<dbReference type="EMBL" id="CP029186">
    <property type="protein sequence ID" value="AWH84591.1"/>
    <property type="molecule type" value="Genomic_DNA"/>
</dbReference>
<dbReference type="CDD" id="cd10449">
    <property type="entry name" value="GIY-YIG_SLX1_like"/>
    <property type="match status" value="1"/>
</dbReference>
<dbReference type="Pfam" id="PF01541">
    <property type="entry name" value="GIY-YIG"/>
    <property type="match status" value="1"/>
</dbReference>
<dbReference type="PROSITE" id="PS50164">
    <property type="entry name" value="GIY_YIG"/>
    <property type="match status" value="1"/>
</dbReference>
<dbReference type="KEGG" id="falb:HYN59_05420"/>
<dbReference type="Proteomes" id="UP000244929">
    <property type="component" value="Chromosome"/>
</dbReference>
<dbReference type="RefSeq" id="WP_108777297.1">
    <property type="nucleotide sequence ID" value="NZ_CP029186.1"/>
</dbReference>
<evidence type="ECO:0000313" key="3">
    <source>
        <dbReference type="Proteomes" id="UP000244929"/>
    </source>
</evidence>
<dbReference type="AlphaFoldDB" id="A0A2S1QWI3"/>
<evidence type="ECO:0000259" key="1">
    <source>
        <dbReference type="PROSITE" id="PS50164"/>
    </source>
</evidence>
<protein>
    <submittedName>
        <fullName evidence="2">Excinuclease ABC subunit C</fullName>
    </submittedName>
</protein>
<organism evidence="2 3">
    <name type="scientific">Flavobacterium album</name>
    <dbReference type="NCBI Taxonomy" id="2175091"/>
    <lineage>
        <taxon>Bacteria</taxon>
        <taxon>Pseudomonadati</taxon>
        <taxon>Bacteroidota</taxon>
        <taxon>Flavobacteriia</taxon>
        <taxon>Flavobacteriales</taxon>
        <taxon>Flavobacteriaceae</taxon>
        <taxon>Flavobacterium</taxon>
    </lineage>
</organism>
<proteinExistence type="predicted"/>
<evidence type="ECO:0000313" key="2">
    <source>
        <dbReference type="EMBL" id="AWH84591.1"/>
    </source>
</evidence>